<dbReference type="GO" id="GO:0008408">
    <property type="term" value="F:3'-5' exonuclease activity"/>
    <property type="evidence" value="ECO:0007669"/>
    <property type="project" value="TreeGrafter"/>
</dbReference>
<evidence type="ECO:0000256" key="9">
    <source>
        <dbReference type="ARBA" id="ARBA00022801"/>
    </source>
</evidence>
<name>A0A1I6P226_9CAUL</name>
<dbReference type="PANTHER" id="PTHR30231:SF41">
    <property type="entry name" value="DNA POLYMERASE III SUBUNIT EPSILON"/>
    <property type="match status" value="1"/>
</dbReference>
<evidence type="ECO:0000256" key="1">
    <source>
        <dbReference type="ARBA" id="ARBA00001936"/>
    </source>
</evidence>
<dbReference type="FunFam" id="3.30.420.10:FF:000012">
    <property type="entry name" value="DNA polymerase III subunit epsilon"/>
    <property type="match status" value="1"/>
</dbReference>
<keyword evidence="6 20" id="KW-0235">DNA replication</keyword>
<keyword evidence="13 19" id="KW-0464">Manganese</keyword>
<reference evidence="23" key="1">
    <citation type="submission" date="2016-10" db="EMBL/GenBank/DDBJ databases">
        <authorList>
            <person name="Varghese N."/>
            <person name="Submissions S."/>
        </authorList>
    </citation>
    <scope>NUCLEOTIDE SEQUENCE [LARGE SCALE GENOMIC DNA]</scope>
    <source>
        <strain evidence="23">CGMCC 1.10683</strain>
    </source>
</reference>
<keyword evidence="4 20" id="KW-0808">Transferase</keyword>
<evidence type="ECO:0000256" key="19">
    <source>
        <dbReference type="PIRSR" id="PIRSR606309-3"/>
    </source>
</evidence>
<dbReference type="Gene3D" id="3.30.420.10">
    <property type="entry name" value="Ribonuclease H-like superfamily/Ribonuclease H"/>
    <property type="match status" value="1"/>
</dbReference>
<dbReference type="GO" id="GO:0045004">
    <property type="term" value="P:DNA replication proofreading"/>
    <property type="evidence" value="ECO:0007669"/>
    <property type="project" value="TreeGrafter"/>
</dbReference>
<evidence type="ECO:0000256" key="3">
    <source>
        <dbReference type="ARBA" id="ARBA00020352"/>
    </source>
</evidence>
<feature type="binding site" evidence="18">
    <location>
        <position position="10"/>
    </location>
    <ligand>
        <name>substrate</name>
    </ligand>
</feature>
<dbReference type="OrthoDB" id="9804290at2"/>
<feature type="binding site" evidence="19">
    <location>
        <position position="156"/>
    </location>
    <ligand>
        <name>a divalent metal cation</name>
        <dbReference type="ChEBI" id="CHEBI:60240"/>
        <label>1</label>
        <note>catalytic</note>
    </ligand>
</feature>
<feature type="domain" description="Exonuclease" evidence="21">
    <location>
        <begin position="3"/>
        <end position="173"/>
    </location>
</feature>
<keyword evidence="10 20" id="KW-0269">Exonuclease</keyword>
<dbReference type="InterPro" id="IPR006309">
    <property type="entry name" value="DnaQ_proteo"/>
</dbReference>
<dbReference type="CDD" id="cd06131">
    <property type="entry name" value="DNA_pol_III_epsilon_Ecoli_like"/>
    <property type="match status" value="1"/>
</dbReference>
<dbReference type="NCBIfam" id="TIGR01406">
    <property type="entry name" value="dnaQ_proteo"/>
    <property type="match status" value="1"/>
</dbReference>
<evidence type="ECO:0000256" key="14">
    <source>
        <dbReference type="ARBA" id="ARBA00025483"/>
    </source>
</evidence>
<evidence type="ECO:0000313" key="22">
    <source>
        <dbReference type="EMBL" id="SFS34128.1"/>
    </source>
</evidence>
<dbReference type="Pfam" id="PF00929">
    <property type="entry name" value="RNase_T"/>
    <property type="match status" value="1"/>
</dbReference>
<dbReference type="RefSeq" id="WP_092306868.1">
    <property type="nucleotide sequence ID" value="NZ_FOZV01000001.1"/>
</dbReference>
<dbReference type="PANTHER" id="PTHR30231">
    <property type="entry name" value="DNA POLYMERASE III SUBUNIT EPSILON"/>
    <property type="match status" value="1"/>
</dbReference>
<comment type="function">
    <text evidence="14 20">DNA polymerase III is a complex, multichain enzyme responsible for most of the replicative synthesis in bacteria. The epsilon subunit contain the editing function and is a proofreading 3'-5' exonuclease.</text>
</comment>
<dbReference type="InterPro" id="IPR036397">
    <property type="entry name" value="RNaseH_sf"/>
</dbReference>
<evidence type="ECO:0000256" key="4">
    <source>
        <dbReference type="ARBA" id="ARBA00022679"/>
    </source>
</evidence>
<accession>A0A1I6P226</accession>
<comment type="cofactor">
    <cofactor evidence="19">
        <name>Mg(2+)</name>
        <dbReference type="ChEBI" id="CHEBI:18420"/>
    </cofactor>
    <cofactor evidence="19">
        <name>Mn(2+)</name>
        <dbReference type="ChEBI" id="CHEBI:29035"/>
    </cofactor>
    <text evidence="19">Binds 2 divalent metal cations. Magnesium or manganese.</text>
</comment>
<evidence type="ECO:0000256" key="6">
    <source>
        <dbReference type="ARBA" id="ARBA00022705"/>
    </source>
</evidence>
<feature type="active site" description="Proton acceptor" evidence="17">
    <location>
        <position position="151"/>
    </location>
</feature>
<dbReference type="SUPFAM" id="SSF53098">
    <property type="entry name" value="Ribonuclease H-like"/>
    <property type="match status" value="1"/>
</dbReference>
<evidence type="ECO:0000256" key="18">
    <source>
        <dbReference type="PIRSR" id="PIRSR606309-2"/>
    </source>
</evidence>
<dbReference type="GO" id="GO:0003887">
    <property type="term" value="F:DNA-directed DNA polymerase activity"/>
    <property type="evidence" value="ECO:0007669"/>
    <property type="project" value="UniProtKB-KW"/>
</dbReference>
<evidence type="ECO:0000256" key="11">
    <source>
        <dbReference type="ARBA" id="ARBA00022842"/>
    </source>
</evidence>
<evidence type="ECO:0000313" key="23">
    <source>
        <dbReference type="Proteomes" id="UP000198788"/>
    </source>
</evidence>
<keyword evidence="7 20" id="KW-0540">Nuclease</keyword>
<feature type="binding site" evidence="19">
    <location>
        <position position="10"/>
    </location>
    <ligand>
        <name>a divalent metal cation</name>
        <dbReference type="ChEBI" id="CHEBI:60240"/>
        <label>1</label>
        <note>catalytic</note>
    </ligand>
</feature>
<keyword evidence="12 20" id="KW-0239">DNA-directed DNA polymerase</keyword>
<comment type="cofactor">
    <cofactor evidence="1 20">
        <name>Mn(2+)</name>
        <dbReference type="ChEBI" id="CHEBI:29035"/>
    </cofactor>
</comment>
<keyword evidence="9 20" id="KW-0378">Hydrolase</keyword>
<dbReference type="GO" id="GO:0003677">
    <property type="term" value="F:DNA binding"/>
    <property type="evidence" value="ECO:0007669"/>
    <property type="project" value="InterPro"/>
</dbReference>
<keyword evidence="5 20" id="KW-0548">Nucleotidyltransferase</keyword>
<dbReference type="EC" id="2.7.7.7" evidence="2 20"/>
<dbReference type="NCBIfam" id="TIGR00573">
    <property type="entry name" value="dnaq"/>
    <property type="match status" value="1"/>
</dbReference>
<proteinExistence type="predicted"/>
<dbReference type="GO" id="GO:0005829">
    <property type="term" value="C:cytosol"/>
    <property type="evidence" value="ECO:0007669"/>
    <property type="project" value="TreeGrafter"/>
</dbReference>
<keyword evidence="11 19" id="KW-0460">Magnesium</keyword>
<keyword evidence="23" id="KW-1185">Reference proteome</keyword>
<evidence type="ECO:0000256" key="10">
    <source>
        <dbReference type="ARBA" id="ARBA00022839"/>
    </source>
</evidence>
<evidence type="ECO:0000256" key="8">
    <source>
        <dbReference type="ARBA" id="ARBA00022723"/>
    </source>
</evidence>
<protein>
    <recommendedName>
        <fullName evidence="3 20">DNA polymerase III subunit epsilon</fullName>
        <ecNumber evidence="2 20">2.7.7.7</ecNumber>
    </recommendedName>
</protein>
<evidence type="ECO:0000256" key="17">
    <source>
        <dbReference type="PIRSR" id="PIRSR606309-1"/>
    </source>
</evidence>
<evidence type="ECO:0000259" key="21">
    <source>
        <dbReference type="SMART" id="SM00479"/>
    </source>
</evidence>
<dbReference type="InterPro" id="IPR013520">
    <property type="entry name" value="Ribonucl_H"/>
</dbReference>
<evidence type="ECO:0000256" key="2">
    <source>
        <dbReference type="ARBA" id="ARBA00012417"/>
    </source>
</evidence>
<dbReference type="InterPro" id="IPR006054">
    <property type="entry name" value="DnaQ"/>
</dbReference>
<sequence length="242" mass="26647">MAREIVLDTETTGFDPKTGDRLIEVGCIEIEDLLPTGRTFHSFVNPERLIPPDAIRVHGITDDKVRDAPKFRDVVHDLMAFIGDAPVIAHNAAFDRNFIDHECGLCGHALIEETRWIDTLQLAQKRFPGMANSLDALCKRFKISLVERTLHGALIDARLLADVYLELKGGKERRLDLTAVRTTVTVEATAVGGYGPRPRPLAPLSTDVERAAHAAFLRATLKDRSLWEGYGLAVAAEEATAA</sequence>
<evidence type="ECO:0000256" key="15">
    <source>
        <dbReference type="ARBA" id="ARBA00026073"/>
    </source>
</evidence>
<evidence type="ECO:0000256" key="16">
    <source>
        <dbReference type="ARBA" id="ARBA00049244"/>
    </source>
</evidence>
<comment type="subunit">
    <text evidence="15 20">DNA polymerase III contains a core (composed of alpha, epsilon and theta chains) that associates with a tau subunit. This core dimerizes to form the POLIII' complex. PolIII' associates with the gamma complex (composed of gamma, delta, delta', psi and chi chains) and with the beta chain to form the complete DNA polymerase III complex.</text>
</comment>
<dbReference type="NCBIfam" id="NF004316">
    <property type="entry name" value="PRK05711.1"/>
    <property type="match status" value="1"/>
</dbReference>
<dbReference type="STRING" id="871741.SAMN05192570_0750"/>
<comment type="catalytic activity">
    <reaction evidence="16 20">
        <text>DNA(n) + a 2'-deoxyribonucleoside 5'-triphosphate = DNA(n+1) + diphosphate</text>
        <dbReference type="Rhea" id="RHEA:22508"/>
        <dbReference type="Rhea" id="RHEA-COMP:17339"/>
        <dbReference type="Rhea" id="RHEA-COMP:17340"/>
        <dbReference type="ChEBI" id="CHEBI:33019"/>
        <dbReference type="ChEBI" id="CHEBI:61560"/>
        <dbReference type="ChEBI" id="CHEBI:173112"/>
        <dbReference type="EC" id="2.7.7.7"/>
    </reaction>
</comment>
<gene>
    <name evidence="20" type="primary">dnaQ</name>
    <name evidence="22" type="ORF">SAMN05192570_0750</name>
</gene>
<evidence type="ECO:0000256" key="20">
    <source>
        <dbReference type="RuleBase" id="RU364087"/>
    </source>
</evidence>
<evidence type="ECO:0000256" key="13">
    <source>
        <dbReference type="ARBA" id="ARBA00023211"/>
    </source>
</evidence>
<feature type="binding site" evidence="19">
    <location>
        <position position="8"/>
    </location>
    <ligand>
        <name>a divalent metal cation</name>
        <dbReference type="ChEBI" id="CHEBI:60240"/>
        <label>1</label>
        <note>catalytic</note>
    </ligand>
</feature>
<feature type="binding site" evidence="18">
    <location>
        <position position="8"/>
    </location>
    <ligand>
        <name>substrate</name>
    </ligand>
</feature>
<evidence type="ECO:0000256" key="12">
    <source>
        <dbReference type="ARBA" id="ARBA00022932"/>
    </source>
</evidence>
<dbReference type="InterPro" id="IPR012337">
    <property type="entry name" value="RNaseH-like_sf"/>
</dbReference>
<organism evidence="22 23">
    <name type="scientific">Brevundimonas viscosa</name>
    <dbReference type="NCBI Taxonomy" id="871741"/>
    <lineage>
        <taxon>Bacteria</taxon>
        <taxon>Pseudomonadati</taxon>
        <taxon>Pseudomonadota</taxon>
        <taxon>Alphaproteobacteria</taxon>
        <taxon>Caulobacterales</taxon>
        <taxon>Caulobacteraceae</taxon>
        <taxon>Brevundimonas</taxon>
    </lineage>
</organism>
<keyword evidence="8 19" id="KW-0479">Metal-binding</keyword>
<dbReference type="AlphaFoldDB" id="A0A1I6P226"/>
<dbReference type="GO" id="GO:0046872">
    <property type="term" value="F:metal ion binding"/>
    <property type="evidence" value="ECO:0007669"/>
    <property type="project" value="UniProtKB-KW"/>
</dbReference>
<dbReference type="Proteomes" id="UP000198788">
    <property type="component" value="Unassembled WGS sequence"/>
</dbReference>
<feature type="binding site" evidence="18">
    <location>
        <position position="58"/>
    </location>
    <ligand>
        <name>substrate</name>
    </ligand>
</feature>
<evidence type="ECO:0000256" key="5">
    <source>
        <dbReference type="ARBA" id="ARBA00022695"/>
    </source>
</evidence>
<feature type="binding site" evidence="18">
    <location>
        <position position="156"/>
    </location>
    <ligand>
        <name>substrate</name>
    </ligand>
</feature>
<dbReference type="SMART" id="SM00479">
    <property type="entry name" value="EXOIII"/>
    <property type="match status" value="1"/>
</dbReference>
<dbReference type="EMBL" id="FOZV01000001">
    <property type="protein sequence ID" value="SFS34128.1"/>
    <property type="molecule type" value="Genomic_DNA"/>
</dbReference>
<evidence type="ECO:0000256" key="7">
    <source>
        <dbReference type="ARBA" id="ARBA00022722"/>
    </source>
</evidence>